<evidence type="ECO:0000313" key="1">
    <source>
        <dbReference type="EMBL" id="CAG13534.1"/>
    </source>
</evidence>
<dbReference type="AlphaFoldDB" id="Q4RDJ8"/>
<reference evidence="1" key="1">
    <citation type="journal article" date="2004" name="Nature">
        <title>Genome duplication in the teleost fish Tetraodon nigroviridis reveals the early vertebrate proto-karyotype.</title>
        <authorList>
            <person name="Jaillon O."/>
            <person name="Aury J.-M."/>
            <person name="Brunet F."/>
            <person name="Petit J.-L."/>
            <person name="Stange-Thomann N."/>
            <person name="Mauceli E."/>
            <person name="Bouneau L."/>
            <person name="Fischer C."/>
            <person name="Ozouf-Costaz C."/>
            <person name="Bernot A."/>
            <person name="Nicaud S."/>
            <person name="Jaffe D."/>
            <person name="Fisher S."/>
            <person name="Lutfalla G."/>
            <person name="Dossat C."/>
            <person name="Segurens B."/>
            <person name="Dasilva C."/>
            <person name="Salanoubat M."/>
            <person name="Levy M."/>
            <person name="Boudet N."/>
            <person name="Castellano S."/>
            <person name="Anthouard V."/>
            <person name="Jubin C."/>
            <person name="Castelli V."/>
            <person name="Katinka M."/>
            <person name="Vacherie B."/>
            <person name="Biemont C."/>
            <person name="Skalli Z."/>
            <person name="Cattolico L."/>
            <person name="Poulain J."/>
            <person name="De Berardinis V."/>
            <person name="Cruaud C."/>
            <person name="Duprat S."/>
            <person name="Brottier P."/>
            <person name="Coutanceau J.-P."/>
            <person name="Gouzy J."/>
            <person name="Parra G."/>
            <person name="Lardier G."/>
            <person name="Chapple C."/>
            <person name="McKernan K.J."/>
            <person name="McEwan P."/>
            <person name="Bosak S."/>
            <person name="Kellis M."/>
            <person name="Volff J.-N."/>
            <person name="Guigo R."/>
            <person name="Zody M.C."/>
            <person name="Mesirov J."/>
            <person name="Lindblad-Toh K."/>
            <person name="Birren B."/>
            <person name="Nusbaum C."/>
            <person name="Kahn D."/>
            <person name="Robinson-Rechavi M."/>
            <person name="Laudet V."/>
            <person name="Schachter V."/>
            <person name="Quetier F."/>
            <person name="Saurin W."/>
            <person name="Scarpelli C."/>
            <person name="Wincker P."/>
            <person name="Lander E.S."/>
            <person name="Weissenbach J."/>
            <person name="Roest Crollius H."/>
        </authorList>
    </citation>
    <scope>NUCLEOTIDE SEQUENCE [LARGE SCALE GENOMIC DNA]</scope>
</reference>
<comment type="caution">
    <text evidence="1">The sequence shown here is derived from an EMBL/GenBank/DDBJ whole genome shotgun (WGS) entry which is preliminary data.</text>
</comment>
<dbReference type="KEGG" id="tng:GSTEN00036798G001"/>
<dbReference type="Gene3D" id="3.30.450.20">
    <property type="entry name" value="PAS domain"/>
    <property type="match status" value="1"/>
</dbReference>
<feature type="non-terminal residue" evidence="1">
    <location>
        <position position="1"/>
    </location>
</feature>
<gene>
    <name evidence="1" type="ORF">GSTENG00036798001</name>
</gene>
<feature type="non-terminal residue" evidence="1">
    <location>
        <position position="48"/>
    </location>
</feature>
<organism evidence="1">
    <name type="scientific">Tetraodon nigroviridis</name>
    <name type="common">Spotted green pufferfish</name>
    <name type="synonym">Chelonodon nigroviridis</name>
    <dbReference type="NCBI Taxonomy" id="99883"/>
    <lineage>
        <taxon>Eukaryota</taxon>
        <taxon>Metazoa</taxon>
        <taxon>Chordata</taxon>
        <taxon>Craniata</taxon>
        <taxon>Vertebrata</taxon>
        <taxon>Euteleostomi</taxon>
        <taxon>Actinopterygii</taxon>
        <taxon>Neopterygii</taxon>
        <taxon>Teleostei</taxon>
        <taxon>Neoteleostei</taxon>
        <taxon>Acanthomorphata</taxon>
        <taxon>Eupercaria</taxon>
        <taxon>Tetraodontiformes</taxon>
        <taxon>Tetradontoidea</taxon>
        <taxon>Tetraodontidae</taxon>
        <taxon>Tetraodon</taxon>
    </lineage>
</organism>
<dbReference type="OrthoDB" id="7788762at2759"/>
<sequence length="48" mass="5531">LSLQALNGFVLVVTAEGNIFFCSPTIRDHLGFHQVRHPFQNHHTHRHT</sequence>
<protein>
    <submittedName>
        <fullName evidence="1">(spotted green pufferfish) hypothetical protein</fullName>
    </submittedName>
</protein>
<proteinExistence type="predicted"/>
<accession>Q4RDJ8</accession>
<name>Q4RDJ8_TETNG</name>
<reference evidence="1" key="2">
    <citation type="submission" date="2004-02" db="EMBL/GenBank/DDBJ databases">
        <authorList>
            <consortium name="Genoscope"/>
            <consortium name="Whitehead Institute Centre for Genome Research"/>
        </authorList>
    </citation>
    <scope>NUCLEOTIDE SEQUENCE</scope>
</reference>
<dbReference type="EMBL" id="CAAE01016277">
    <property type="protein sequence ID" value="CAG13534.1"/>
    <property type="molecule type" value="Genomic_DNA"/>
</dbReference>